<feature type="repeat" description="WD" evidence="3">
    <location>
        <begin position="167"/>
        <end position="200"/>
    </location>
</feature>
<dbReference type="PROSITE" id="PS50082">
    <property type="entry name" value="WD_REPEATS_2"/>
    <property type="match status" value="2"/>
</dbReference>
<dbReference type="GO" id="GO:0007309">
    <property type="term" value="P:oocyte axis specification"/>
    <property type="evidence" value="ECO:0007669"/>
    <property type="project" value="TreeGrafter"/>
</dbReference>
<feature type="repeat" description="WD" evidence="3">
    <location>
        <begin position="124"/>
        <end position="165"/>
    </location>
</feature>
<dbReference type="Gene3D" id="2.130.10.10">
    <property type="entry name" value="YVTN repeat-like/Quinoprotein amine dehydrogenase"/>
    <property type="match status" value="1"/>
</dbReference>
<gene>
    <name evidence="4" type="ORF">DIATSA_LOCUS1829</name>
</gene>
<organism evidence="4 5">
    <name type="scientific">Diatraea saccharalis</name>
    <name type="common">sugarcane borer</name>
    <dbReference type="NCBI Taxonomy" id="40085"/>
    <lineage>
        <taxon>Eukaryota</taxon>
        <taxon>Metazoa</taxon>
        <taxon>Ecdysozoa</taxon>
        <taxon>Arthropoda</taxon>
        <taxon>Hexapoda</taxon>
        <taxon>Insecta</taxon>
        <taxon>Pterygota</taxon>
        <taxon>Neoptera</taxon>
        <taxon>Endopterygota</taxon>
        <taxon>Lepidoptera</taxon>
        <taxon>Glossata</taxon>
        <taxon>Ditrysia</taxon>
        <taxon>Pyraloidea</taxon>
        <taxon>Crambidae</taxon>
        <taxon>Crambinae</taxon>
        <taxon>Diatraea</taxon>
    </lineage>
</organism>
<reference evidence="4" key="2">
    <citation type="submission" date="2022-10" db="EMBL/GenBank/DDBJ databases">
        <authorList>
            <consortium name="ENA_rothamsted_submissions"/>
            <consortium name="culmorum"/>
            <person name="King R."/>
        </authorList>
    </citation>
    <scope>NUCLEOTIDE SEQUENCE</scope>
</reference>
<reference evidence="4" key="1">
    <citation type="submission" date="2021-12" db="EMBL/GenBank/DDBJ databases">
        <authorList>
            <person name="King R."/>
        </authorList>
    </citation>
    <scope>NUCLEOTIDE SEQUENCE</scope>
</reference>
<dbReference type="InterPro" id="IPR036322">
    <property type="entry name" value="WD40_repeat_dom_sf"/>
</dbReference>
<comment type="subcellular location">
    <subcellularLocation>
        <location evidence="1">Cytoplasm</location>
    </subcellularLocation>
</comment>
<dbReference type="PANTHER" id="PTHR46853">
    <property type="entry name" value="METHYLOSOME PROTEIN 50"/>
    <property type="match status" value="1"/>
</dbReference>
<keyword evidence="5" id="KW-1185">Reference proteome</keyword>
<dbReference type="InterPro" id="IPR052139">
    <property type="entry name" value="Methylosome_Comp_WDR77"/>
</dbReference>
<proteinExistence type="predicted"/>
<name>A0A9N9QUM4_9NEOP</name>
<dbReference type="SMART" id="SM00320">
    <property type="entry name" value="WD40"/>
    <property type="match status" value="5"/>
</dbReference>
<evidence type="ECO:0000256" key="1">
    <source>
        <dbReference type="ARBA" id="ARBA00004496"/>
    </source>
</evidence>
<dbReference type="GO" id="GO:0034709">
    <property type="term" value="C:methylosome"/>
    <property type="evidence" value="ECO:0007669"/>
    <property type="project" value="TreeGrafter"/>
</dbReference>
<dbReference type="AlphaFoldDB" id="A0A9N9QUM4"/>
<dbReference type="InterPro" id="IPR001680">
    <property type="entry name" value="WD40_rpt"/>
</dbReference>
<evidence type="ECO:0000256" key="3">
    <source>
        <dbReference type="PROSITE-ProRule" id="PRU00221"/>
    </source>
</evidence>
<dbReference type="SUPFAM" id="SSF50978">
    <property type="entry name" value="WD40 repeat-like"/>
    <property type="match status" value="1"/>
</dbReference>
<keyword evidence="2" id="KW-0963">Cytoplasm</keyword>
<sequence>MENSNKIIPPHLNAEIYRSDTSSANTISYLDYLYLHPKDGVLIGCSELTGRYWNGGANIYKSLDESQKKHNEAKMTINLASGTADGCFIGNASKVLLCEDNGTVSVWSASKDEAWKQWTEDVSVAEHDDAVLTVDCLQSEKEYVTAGADGNIKVWDIHEMLCIRNYLTAHSLAVYGVSVKPNSTTTFATGSTDEYITLWDDNISNPALNLAKNNCGIRCLQWLDENRIIFGDEGGVLSLIDIRIPEDFTKLTEFPAAIHKIKVHPEENKVAICCDNKIVTVCEVNACNEVKGIYHDRHMHNNYVRGLAWDLADSKTLHTSGWDGEIKTHHMVWD</sequence>
<evidence type="ECO:0000256" key="2">
    <source>
        <dbReference type="ARBA" id="ARBA00022490"/>
    </source>
</evidence>
<protein>
    <recommendedName>
        <fullName evidence="6">Methylosome protein 50</fullName>
    </recommendedName>
</protein>
<dbReference type="EMBL" id="OU893342">
    <property type="protein sequence ID" value="CAG9783669.1"/>
    <property type="molecule type" value="Genomic_DNA"/>
</dbReference>
<dbReference type="InterPro" id="IPR015943">
    <property type="entry name" value="WD40/YVTN_repeat-like_dom_sf"/>
</dbReference>
<accession>A0A9N9QUM4</accession>
<dbReference type="PANTHER" id="PTHR46853:SF1">
    <property type="entry name" value="METHYLOSOME PROTEIN 50"/>
    <property type="match status" value="1"/>
</dbReference>
<evidence type="ECO:0008006" key="6">
    <source>
        <dbReference type="Google" id="ProtNLM"/>
    </source>
</evidence>
<keyword evidence="3" id="KW-0853">WD repeat</keyword>
<dbReference type="Pfam" id="PF00400">
    <property type="entry name" value="WD40"/>
    <property type="match status" value="2"/>
</dbReference>
<evidence type="ECO:0000313" key="5">
    <source>
        <dbReference type="Proteomes" id="UP001153714"/>
    </source>
</evidence>
<evidence type="ECO:0000313" key="4">
    <source>
        <dbReference type="EMBL" id="CAG9783669.1"/>
    </source>
</evidence>
<dbReference type="PROSITE" id="PS50294">
    <property type="entry name" value="WD_REPEATS_REGION"/>
    <property type="match status" value="2"/>
</dbReference>
<dbReference type="Proteomes" id="UP001153714">
    <property type="component" value="Chromosome 11"/>
</dbReference>
<dbReference type="OrthoDB" id="10260946at2759"/>